<evidence type="ECO:0000313" key="3">
    <source>
        <dbReference type="Proteomes" id="UP000095300"/>
    </source>
</evidence>
<dbReference type="VEuPathDB" id="VectorBase:SCAU007151"/>
<dbReference type="Proteomes" id="UP000095300">
    <property type="component" value="Unassembled WGS sequence"/>
</dbReference>
<dbReference type="SUPFAM" id="SSF57625">
    <property type="entry name" value="Invertebrate chitin-binding proteins"/>
    <property type="match status" value="1"/>
</dbReference>
<name>A0A1I8PDR2_STOCA</name>
<sequence length="93" mass="10612">MKNVLSFFVCLACFLAFVSACDPDSDNKPVCNDMTLNVPTRNFWDPTAYWLCNYVGVEPELERCPDSHLFDSAKGECVLWNKWVWTNPCPATI</sequence>
<keyword evidence="1" id="KW-0732">Signal</keyword>
<feature type="signal peptide" evidence="1">
    <location>
        <begin position="1"/>
        <end position="20"/>
    </location>
</feature>
<accession>A0A1I8PDR2</accession>
<organism evidence="2 3">
    <name type="scientific">Stomoxys calcitrans</name>
    <name type="common">Stable fly</name>
    <name type="synonym">Conops calcitrans</name>
    <dbReference type="NCBI Taxonomy" id="35570"/>
    <lineage>
        <taxon>Eukaryota</taxon>
        <taxon>Metazoa</taxon>
        <taxon>Ecdysozoa</taxon>
        <taxon>Arthropoda</taxon>
        <taxon>Hexapoda</taxon>
        <taxon>Insecta</taxon>
        <taxon>Pterygota</taxon>
        <taxon>Neoptera</taxon>
        <taxon>Endopterygota</taxon>
        <taxon>Diptera</taxon>
        <taxon>Brachycera</taxon>
        <taxon>Muscomorpha</taxon>
        <taxon>Muscoidea</taxon>
        <taxon>Muscidae</taxon>
        <taxon>Stomoxys</taxon>
    </lineage>
</organism>
<dbReference type="PANTHER" id="PTHR20987">
    <property type="entry name" value="CHITIN-BINDING TYPE-2 DOMAIN-CONTAINING PROTEIN-RELATED"/>
    <property type="match status" value="1"/>
</dbReference>
<proteinExistence type="predicted"/>
<dbReference type="InterPro" id="IPR036508">
    <property type="entry name" value="Chitin-bd_dom_sf"/>
</dbReference>
<evidence type="ECO:0000256" key="1">
    <source>
        <dbReference type="SAM" id="SignalP"/>
    </source>
</evidence>
<keyword evidence="3" id="KW-1185">Reference proteome</keyword>
<reference evidence="2" key="1">
    <citation type="submission" date="2020-05" db="UniProtKB">
        <authorList>
            <consortium name="EnsemblMetazoa"/>
        </authorList>
    </citation>
    <scope>IDENTIFICATION</scope>
    <source>
        <strain evidence="2">USDA</strain>
    </source>
</reference>
<dbReference type="PANTHER" id="PTHR20987:SF0">
    <property type="entry name" value="CHITIN-BINDING TYPE-2 DOMAIN-CONTAINING PROTEIN-RELATED"/>
    <property type="match status" value="1"/>
</dbReference>
<dbReference type="EnsemblMetazoa" id="SCAU007151-RA">
    <property type="protein sequence ID" value="SCAU007151-PA"/>
    <property type="gene ID" value="SCAU007151"/>
</dbReference>
<dbReference type="AlphaFoldDB" id="A0A1I8PDR2"/>
<dbReference type="KEGG" id="scac:106082915"/>
<protein>
    <recommendedName>
        <fullName evidence="4">Chitin-binding type-2 domain-containing protein</fullName>
    </recommendedName>
</protein>
<evidence type="ECO:0000313" key="2">
    <source>
        <dbReference type="EnsemblMetazoa" id="SCAU007151-PA"/>
    </source>
</evidence>
<dbReference type="GO" id="GO:0008061">
    <property type="term" value="F:chitin binding"/>
    <property type="evidence" value="ECO:0007669"/>
    <property type="project" value="InterPro"/>
</dbReference>
<feature type="chain" id="PRO_5009326520" description="Chitin-binding type-2 domain-containing protein" evidence="1">
    <location>
        <begin position="21"/>
        <end position="93"/>
    </location>
</feature>
<gene>
    <name evidence="2" type="primary">106082915</name>
</gene>
<dbReference type="PROSITE" id="PS51257">
    <property type="entry name" value="PROKAR_LIPOPROTEIN"/>
    <property type="match status" value="1"/>
</dbReference>
<dbReference type="OrthoDB" id="7913749at2759"/>
<evidence type="ECO:0008006" key="4">
    <source>
        <dbReference type="Google" id="ProtNLM"/>
    </source>
</evidence>